<dbReference type="AlphaFoldDB" id="A0A4V2F043"/>
<dbReference type="SUPFAM" id="SSF55486">
    <property type="entry name" value="Metalloproteases ('zincins'), catalytic domain"/>
    <property type="match status" value="1"/>
</dbReference>
<dbReference type="Proteomes" id="UP000293289">
    <property type="component" value="Unassembled WGS sequence"/>
</dbReference>
<dbReference type="RefSeq" id="WP_130351968.1">
    <property type="nucleotide sequence ID" value="NZ_SGWY01000001.1"/>
</dbReference>
<organism evidence="2 3">
    <name type="scientific">Agromyces ramosus</name>
    <dbReference type="NCBI Taxonomy" id="33879"/>
    <lineage>
        <taxon>Bacteria</taxon>
        <taxon>Bacillati</taxon>
        <taxon>Actinomycetota</taxon>
        <taxon>Actinomycetes</taxon>
        <taxon>Micrococcales</taxon>
        <taxon>Microbacteriaceae</taxon>
        <taxon>Agromyces</taxon>
    </lineage>
</organism>
<accession>A0A4V2F043</accession>
<evidence type="ECO:0000313" key="2">
    <source>
        <dbReference type="EMBL" id="RZS68690.1"/>
    </source>
</evidence>
<keyword evidence="3" id="KW-1185">Reference proteome</keyword>
<proteinExistence type="predicted"/>
<gene>
    <name evidence="2" type="ORF">EV187_1124</name>
</gene>
<dbReference type="OrthoDB" id="4976927at2"/>
<sequence>MVAEAGDTPSAADGVSDEPGPRPFWPWDVLESRSDLVHDRRAALDAAAGLRDLRERLQAAMASLDATAPALFASTRAAADRIQAENPSARTLDVVAFRSATDAVAARQDVSPESSGALVAYVAAATRLRASNQAELEERAGPLLDRRLAAEAFARSLGGGILLDFDWAPIVNGFGSGGSVGGAATWSTDHGGSATITLSDSVAEQWPSPLSQALVAHEVGHAVSVRCSDRFDAQSGAANEAWATAWAISRGFTGDGNGVSIYGPPPQELIDAAATCG</sequence>
<dbReference type="EMBL" id="SGWY01000001">
    <property type="protein sequence ID" value="RZS68690.1"/>
    <property type="molecule type" value="Genomic_DNA"/>
</dbReference>
<comment type="caution">
    <text evidence="2">The sequence shown here is derived from an EMBL/GenBank/DDBJ whole genome shotgun (WGS) entry which is preliminary data.</text>
</comment>
<reference evidence="2 3" key="1">
    <citation type="submission" date="2019-02" db="EMBL/GenBank/DDBJ databases">
        <title>Genomic Encyclopedia of Type Strains, Phase IV (KMG-IV): sequencing the most valuable type-strain genomes for metagenomic binning, comparative biology and taxonomic classification.</title>
        <authorList>
            <person name="Goeker M."/>
        </authorList>
    </citation>
    <scope>NUCLEOTIDE SEQUENCE [LARGE SCALE GENOMIC DNA]</scope>
    <source>
        <strain evidence="2 3">DSM 43045</strain>
    </source>
</reference>
<feature type="region of interest" description="Disordered" evidence="1">
    <location>
        <begin position="1"/>
        <end position="23"/>
    </location>
</feature>
<protein>
    <submittedName>
        <fullName evidence="2">Uncharacterized protein</fullName>
    </submittedName>
</protein>
<name>A0A4V2F043_9MICO</name>
<evidence type="ECO:0000313" key="3">
    <source>
        <dbReference type="Proteomes" id="UP000293289"/>
    </source>
</evidence>
<evidence type="ECO:0000256" key="1">
    <source>
        <dbReference type="SAM" id="MobiDB-lite"/>
    </source>
</evidence>